<feature type="coiled-coil region" evidence="1">
    <location>
        <begin position="42"/>
        <end position="69"/>
    </location>
</feature>
<reference evidence="2 3" key="2">
    <citation type="submission" date="2018-03" db="EMBL/GenBank/DDBJ databases">
        <title>The ancient ancestry and fast evolution of plastids.</title>
        <authorList>
            <person name="Moore K.R."/>
            <person name="Magnabosco C."/>
            <person name="Momper L."/>
            <person name="Gold D.A."/>
            <person name="Bosak T."/>
            <person name="Fournier G.P."/>
        </authorList>
    </citation>
    <scope>NUCLEOTIDE SEQUENCE [LARGE SCALE GENOMIC DNA]</scope>
    <source>
        <strain evidence="2 3">CCALA 015</strain>
    </source>
</reference>
<name>A0ABX5F4G7_9CHRO</name>
<accession>A0ABX5F4G7</accession>
<reference evidence="2 3" key="1">
    <citation type="submission" date="2018-02" db="EMBL/GenBank/DDBJ databases">
        <authorList>
            <person name="Moore K."/>
            <person name="Momper L."/>
        </authorList>
    </citation>
    <scope>NUCLEOTIDE SEQUENCE [LARGE SCALE GENOMIC DNA]</scope>
    <source>
        <strain evidence="2 3">CCALA 015</strain>
    </source>
</reference>
<sequence>MTVLIRNGDSLIGSLCRDMAAVRQSWQRLKGQGATCRDEQLRRRLGRETHRLEQRRLELQRQARALMRLPLRDPLGAAFLMELTSRPLAA</sequence>
<evidence type="ECO:0000313" key="3">
    <source>
        <dbReference type="Proteomes" id="UP000238218"/>
    </source>
</evidence>
<dbReference type="EMBL" id="PVWP01000012">
    <property type="protein sequence ID" value="PSB36113.1"/>
    <property type="molecule type" value="Genomic_DNA"/>
</dbReference>
<evidence type="ECO:0000313" key="2">
    <source>
        <dbReference type="EMBL" id="PSB36113.1"/>
    </source>
</evidence>
<organism evidence="2 3">
    <name type="scientific">Aphanothece cf. minutissima CCALA 015</name>
    <dbReference type="NCBI Taxonomy" id="2107695"/>
    <lineage>
        <taxon>Bacteria</taxon>
        <taxon>Bacillati</taxon>
        <taxon>Cyanobacteriota</taxon>
        <taxon>Cyanophyceae</taxon>
        <taxon>Oscillatoriophycideae</taxon>
        <taxon>Chroococcales</taxon>
        <taxon>Aphanothecaceae</taxon>
        <taxon>Aphanothece</taxon>
    </lineage>
</organism>
<dbReference type="RefSeq" id="WP_106222877.1">
    <property type="nucleotide sequence ID" value="NZ_PVWP01000012.1"/>
</dbReference>
<evidence type="ECO:0000256" key="1">
    <source>
        <dbReference type="SAM" id="Coils"/>
    </source>
</evidence>
<gene>
    <name evidence="2" type="ORF">C7B81_15190</name>
</gene>
<keyword evidence="1" id="KW-0175">Coiled coil</keyword>
<dbReference type="Proteomes" id="UP000238218">
    <property type="component" value="Unassembled WGS sequence"/>
</dbReference>
<comment type="caution">
    <text evidence="2">The sequence shown here is derived from an EMBL/GenBank/DDBJ whole genome shotgun (WGS) entry which is preliminary data.</text>
</comment>
<keyword evidence="3" id="KW-1185">Reference proteome</keyword>
<protein>
    <submittedName>
        <fullName evidence="2">Uncharacterized protein</fullName>
    </submittedName>
</protein>
<proteinExistence type="predicted"/>